<sequence length="674" mass="75502">MLESAGDRGPYSPPSPDDHGGFPSVPDQKPRALVAEKASDIHALDTTALVDVLESRAKTLYETSTKEAERRSWSASIKTVTTVLVEAGLGDVYVLLEMSALTSAKRVDMVLVGSHPRSGEISLVVVENKQWSYMRPHRRTGLVDHPGAPARGSVHPLEQAWDYGMNLTWNLPILDGRWTCVANLHNAPPERIADPPAPAHIDLERAKMFGSGHEQRRGFVEFLTSVICAERAATHLQTLKTAHVRPSEELMRLVNTGVRARGGFFPLLHEQREAFRHIVHVVDQKFSANDKNVFIVVGGPGTGKSVLALELLGHLNGLGSPTVHASGSSAFANALRHHVSGDRDEVAKIFTYFNQHRHRPANHLNVILCDEAHRLRKDSNTQYMAKEDREDTPQVDELIQAARVPVFFLDPYQLVRNEEVGTPDTIRRAAIALGVREENIHEIDLKTQFRQSSCPEYLAWLEDLLGYHDARPRPWNHQGPFQFLLAESPEQMESYLRLRVALGHTARMTAGYCWPWSKKTAPGGGLVEDIQIGDWRYPWNSAVPRKGIPGTDTWATDPRGLDQVGCVYTAQGLEWDYSGVIMGHDYTWTGSGWRARRGNDRKIWGRNLRSMVRNVYRVLATRGRDGMVLYSTDATTRRLFASLGVPPLAPALRELRERHPDAVVPQRVQRLTLF</sequence>
<evidence type="ECO:0000313" key="4">
    <source>
        <dbReference type="Proteomes" id="UP000467124"/>
    </source>
</evidence>
<dbReference type="SUPFAM" id="SSF52540">
    <property type="entry name" value="P-loop containing nucleoside triphosphate hydrolases"/>
    <property type="match status" value="2"/>
</dbReference>
<proteinExistence type="predicted"/>
<dbReference type="Gene3D" id="3.40.50.300">
    <property type="entry name" value="P-loop containing nucleotide triphosphate hydrolases"/>
    <property type="match status" value="1"/>
</dbReference>
<dbReference type="Proteomes" id="UP000467124">
    <property type="component" value="Unassembled WGS sequence"/>
</dbReference>
<feature type="domain" description="AAA+ ATPase" evidence="2">
    <location>
        <begin position="290"/>
        <end position="445"/>
    </location>
</feature>
<comment type="caution">
    <text evidence="3">The sequence shown here is derived from an EMBL/GenBank/DDBJ whole genome shotgun (WGS) entry which is preliminary data.</text>
</comment>
<dbReference type="Pfam" id="PF09848">
    <property type="entry name" value="SLFN-g3_helicase"/>
    <property type="match status" value="1"/>
</dbReference>
<evidence type="ECO:0000313" key="3">
    <source>
        <dbReference type="EMBL" id="MYR34989.1"/>
    </source>
</evidence>
<protein>
    <submittedName>
        <fullName evidence="3">DUF2075 domain-containing protein</fullName>
    </submittedName>
</protein>
<dbReference type="InterPro" id="IPR027417">
    <property type="entry name" value="P-loop_NTPase"/>
</dbReference>
<organism evidence="3 4">
    <name type="scientific">Nocardiopsis alba</name>
    <dbReference type="NCBI Taxonomy" id="53437"/>
    <lineage>
        <taxon>Bacteria</taxon>
        <taxon>Bacillati</taxon>
        <taxon>Actinomycetota</taxon>
        <taxon>Actinomycetes</taxon>
        <taxon>Streptosporangiales</taxon>
        <taxon>Nocardiopsidaceae</taxon>
        <taxon>Nocardiopsis</taxon>
    </lineage>
</organism>
<dbReference type="RefSeq" id="WP_161111819.1">
    <property type="nucleotide sequence ID" value="NZ_WWHY01000001.1"/>
</dbReference>
<dbReference type="EMBL" id="WWHY01000001">
    <property type="protein sequence ID" value="MYR34989.1"/>
    <property type="molecule type" value="Genomic_DNA"/>
</dbReference>
<feature type="region of interest" description="Disordered" evidence="1">
    <location>
        <begin position="1"/>
        <end position="31"/>
    </location>
</feature>
<dbReference type="InterPro" id="IPR003593">
    <property type="entry name" value="AAA+_ATPase"/>
</dbReference>
<name>A0A7K2IYF5_9ACTN</name>
<dbReference type="SMART" id="SM00382">
    <property type="entry name" value="AAA"/>
    <property type="match status" value="1"/>
</dbReference>
<evidence type="ECO:0000256" key="1">
    <source>
        <dbReference type="SAM" id="MobiDB-lite"/>
    </source>
</evidence>
<dbReference type="InterPro" id="IPR018647">
    <property type="entry name" value="SLFN_3-like_DNA/RNA_helicase"/>
</dbReference>
<evidence type="ECO:0000259" key="2">
    <source>
        <dbReference type="SMART" id="SM00382"/>
    </source>
</evidence>
<gene>
    <name evidence="3" type="ORF">GTW20_22690</name>
</gene>
<accession>A0A7K2IYF5</accession>
<dbReference type="AlphaFoldDB" id="A0A7K2IYF5"/>
<reference evidence="3 4" key="1">
    <citation type="journal article" date="2019" name="Nat. Commun.">
        <title>The antimicrobial potential of Streptomyces from insect microbiomes.</title>
        <authorList>
            <person name="Chevrette M.G."/>
            <person name="Carlson C.M."/>
            <person name="Ortega H.E."/>
            <person name="Thomas C."/>
            <person name="Ananiev G.E."/>
            <person name="Barns K.J."/>
            <person name="Book A.J."/>
            <person name="Cagnazzo J."/>
            <person name="Carlos C."/>
            <person name="Flanigan W."/>
            <person name="Grubbs K.J."/>
            <person name="Horn H.A."/>
            <person name="Hoffmann F.M."/>
            <person name="Klassen J.L."/>
            <person name="Knack J.J."/>
            <person name="Lewin G.R."/>
            <person name="McDonald B.R."/>
            <person name="Muller L."/>
            <person name="Melo W.G.P."/>
            <person name="Pinto-Tomas A.A."/>
            <person name="Schmitz A."/>
            <person name="Wendt-Pienkowski E."/>
            <person name="Wildman S."/>
            <person name="Zhao M."/>
            <person name="Zhang F."/>
            <person name="Bugni T.S."/>
            <person name="Andes D.R."/>
            <person name="Pupo M.T."/>
            <person name="Currie C.R."/>
        </authorList>
    </citation>
    <scope>NUCLEOTIDE SEQUENCE [LARGE SCALE GENOMIC DNA]</scope>
    <source>
        <strain evidence="3 4">SID5840</strain>
    </source>
</reference>